<feature type="transmembrane region" description="Helical" evidence="5">
    <location>
        <begin position="173"/>
        <end position="196"/>
    </location>
</feature>
<feature type="transmembrane region" description="Helical" evidence="5">
    <location>
        <begin position="121"/>
        <end position="142"/>
    </location>
</feature>
<evidence type="ECO:0000256" key="1">
    <source>
        <dbReference type="ARBA" id="ARBA00004141"/>
    </source>
</evidence>
<evidence type="ECO:0000313" key="8">
    <source>
        <dbReference type="Proteomes" id="UP000053937"/>
    </source>
</evidence>
<protein>
    <submittedName>
        <fullName evidence="7">MFS transporter</fullName>
    </submittedName>
</protein>
<dbReference type="Proteomes" id="UP000053937">
    <property type="component" value="Unassembled WGS sequence"/>
</dbReference>
<comment type="caution">
    <text evidence="7">The sequence shown here is derived from an EMBL/GenBank/DDBJ whole genome shotgun (WGS) entry which is preliminary data.</text>
</comment>
<keyword evidence="3 5" id="KW-1133">Transmembrane helix</keyword>
<dbReference type="PROSITE" id="PS50850">
    <property type="entry name" value="MFS"/>
    <property type="match status" value="1"/>
</dbReference>
<proteinExistence type="predicted"/>
<feature type="transmembrane region" description="Helical" evidence="5">
    <location>
        <begin position="79"/>
        <end position="101"/>
    </location>
</feature>
<name>A0A101JQC7_CHLLI</name>
<dbReference type="GO" id="GO:0046943">
    <property type="term" value="F:carboxylic acid transmembrane transporter activity"/>
    <property type="evidence" value="ECO:0007669"/>
    <property type="project" value="TreeGrafter"/>
</dbReference>
<comment type="subcellular location">
    <subcellularLocation>
        <location evidence="1">Membrane</location>
        <topology evidence="1">Multi-pass membrane protein</topology>
    </subcellularLocation>
</comment>
<dbReference type="OrthoDB" id="9774156at2"/>
<feature type="non-terminal residue" evidence="7">
    <location>
        <position position="1"/>
    </location>
</feature>
<dbReference type="GO" id="GO:0005886">
    <property type="term" value="C:plasma membrane"/>
    <property type="evidence" value="ECO:0007669"/>
    <property type="project" value="TreeGrafter"/>
</dbReference>
<feature type="domain" description="Major facilitator superfamily (MFS) profile" evidence="6">
    <location>
        <begin position="1"/>
        <end position="262"/>
    </location>
</feature>
<dbReference type="EMBL" id="LMBR01000076">
    <property type="protein sequence ID" value="KUL31039.1"/>
    <property type="molecule type" value="Genomic_DNA"/>
</dbReference>
<evidence type="ECO:0000256" key="2">
    <source>
        <dbReference type="ARBA" id="ARBA00022692"/>
    </source>
</evidence>
<evidence type="ECO:0000259" key="6">
    <source>
        <dbReference type="PROSITE" id="PS50850"/>
    </source>
</evidence>
<dbReference type="InterPro" id="IPR020846">
    <property type="entry name" value="MFS_dom"/>
</dbReference>
<reference evidence="7 8" key="1">
    <citation type="submission" date="2015-10" db="EMBL/GenBank/DDBJ databases">
        <title>Draft Genome Sequence of Chlorobium limicola strain Frasassi Growing under Artificial Lighting in the Frasassi Cave System.</title>
        <authorList>
            <person name="Mansor M."/>
            <person name="Macalady J."/>
        </authorList>
    </citation>
    <scope>NUCLEOTIDE SEQUENCE [LARGE SCALE GENOMIC DNA]</scope>
    <source>
        <strain evidence="7 8">Frasassi</strain>
    </source>
</reference>
<dbReference type="SUPFAM" id="SSF103473">
    <property type="entry name" value="MFS general substrate transporter"/>
    <property type="match status" value="1"/>
</dbReference>
<dbReference type="PANTHER" id="PTHR23508:SF10">
    <property type="entry name" value="CARBOXYLIC ACID TRANSPORTER PROTEIN HOMOLOG"/>
    <property type="match status" value="1"/>
</dbReference>
<feature type="transmembrane region" description="Helical" evidence="5">
    <location>
        <begin position="149"/>
        <end position="167"/>
    </location>
</feature>
<feature type="transmembrane region" description="Helical" evidence="5">
    <location>
        <begin position="7"/>
        <end position="26"/>
    </location>
</feature>
<evidence type="ECO:0000313" key="7">
    <source>
        <dbReference type="EMBL" id="KUL31039.1"/>
    </source>
</evidence>
<dbReference type="Gene3D" id="1.20.1250.20">
    <property type="entry name" value="MFS general substrate transporter like domains"/>
    <property type="match status" value="1"/>
</dbReference>
<evidence type="ECO:0000256" key="5">
    <source>
        <dbReference type="SAM" id="Phobius"/>
    </source>
</evidence>
<keyword evidence="4 5" id="KW-0472">Membrane</keyword>
<feature type="transmembrane region" description="Helical" evidence="5">
    <location>
        <begin position="32"/>
        <end position="49"/>
    </location>
</feature>
<accession>A0A101JQC7</accession>
<sequence>RGYGTMLVASIGVSGAILANFVANSYDWRTAFFIGGALGLLLLLARFKVAESGMFRTMEQTTSISRGNMLALFTDRSRFFRYLNSIMIGVPIWFVVGVLITFSPEFALDLGIAEPVSAGNAVMFCYLGLVFGDLSSGLLSQLLQSRKKAVLLFMVMTVAAVALYFLQGSSSASFFYGVCAFLGFAGGYWAIFITVAAEQFGTNLRATVATTVPNLVRGMVVPITMLFQFSRGFLGLRYGALLVGGICVVAAFLSLAALEETFHKDLDYFEEFL</sequence>
<gene>
    <name evidence="7" type="ORF">ASB62_03455</name>
</gene>
<dbReference type="InterPro" id="IPR011701">
    <property type="entry name" value="MFS"/>
</dbReference>
<dbReference type="InterPro" id="IPR036259">
    <property type="entry name" value="MFS_trans_sf"/>
</dbReference>
<keyword evidence="2 5" id="KW-0812">Transmembrane</keyword>
<dbReference type="PANTHER" id="PTHR23508">
    <property type="entry name" value="CARBOXYLIC ACID TRANSPORTER PROTEIN HOMOLOG"/>
    <property type="match status" value="1"/>
</dbReference>
<dbReference type="AlphaFoldDB" id="A0A101JQC7"/>
<dbReference type="Pfam" id="PF07690">
    <property type="entry name" value="MFS_1"/>
    <property type="match status" value="1"/>
</dbReference>
<keyword evidence="8" id="KW-1185">Reference proteome</keyword>
<feature type="transmembrane region" description="Helical" evidence="5">
    <location>
        <begin position="235"/>
        <end position="258"/>
    </location>
</feature>
<evidence type="ECO:0000256" key="4">
    <source>
        <dbReference type="ARBA" id="ARBA00023136"/>
    </source>
</evidence>
<organism evidence="7 8">
    <name type="scientific">Chlorobium limicola</name>
    <dbReference type="NCBI Taxonomy" id="1092"/>
    <lineage>
        <taxon>Bacteria</taxon>
        <taxon>Pseudomonadati</taxon>
        <taxon>Chlorobiota</taxon>
        <taxon>Chlorobiia</taxon>
        <taxon>Chlorobiales</taxon>
        <taxon>Chlorobiaceae</taxon>
        <taxon>Chlorobium/Pelodictyon group</taxon>
        <taxon>Chlorobium</taxon>
    </lineage>
</organism>
<evidence type="ECO:0000256" key="3">
    <source>
        <dbReference type="ARBA" id="ARBA00022989"/>
    </source>
</evidence>
<dbReference type="RefSeq" id="WP_059138639.1">
    <property type="nucleotide sequence ID" value="NZ_LMBR01000076.1"/>
</dbReference>